<dbReference type="GO" id="GO:0004747">
    <property type="term" value="F:ribokinase activity"/>
    <property type="evidence" value="ECO:0007669"/>
    <property type="project" value="UniProtKB-UniRule"/>
</dbReference>
<feature type="binding site" evidence="9">
    <location>
        <position position="249"/>
    </location>
    <ligand>
        <name>substrate</name>
    </ligand>
</feature>
<evidence type="ECO:0000256" key="4">
    <source>
        <dbReference type="ARBA" id="ARBA00022777"/>
    </source>
</evidence>
<feature type="binding site" evidence="9">
    <location>
        <begin position="39"/>
        <end position="43"/>
    </location>
    <ligand>
        <name>substrate</name>
    </ligand>
</feature>
<evidence type="ECO:0000256" key="8">
    <source>
        <dbReference type="ARBA" id="ARBA00023277"/>
    </source>
</evidence>
<dbReference type="PRINTS" id="PR00990">
    <property type="entry name" value="RIBOKINASE"/>
</dbReference>
<dbReference type="AlphaFoldDB" id="A0A2M9D1Q9"/>
<comment type="caution">
    <text evidence="9">Lacks conserved residue(s) required for the propagation of feature annotation.</text>
</comment>
<dbReference type="InterPro" id="IPR011611">
    <property type="entry name" value="PfkB_dom"/>
</dbReference>
<comment type="activity regulation">
    <text evidence="9">Activated by a monovalent cation that binds near, but not in, the active site. The most likely occupant of the site in vivo is potassium. Ion binding induces a conformational change that may alter substrate affinity.</text>
</comment>
<evidence type="ECO:0000256" key="5">
    <source>
        <dbReference type="ARBA" id="ARBA00022840"/>
    </source>
</evidence>
<comment type="catalytic activity">
    <reaction evidence="9">
        <text>D-ribose + ATP = D-ribose 5-phosphate + ADP + H(+)</text>
        <dbReference type="Rhea" id="RHEA:13697"/>
        <dbReference type="ChEBI" id="CHEBI:15378"/>
        <dbReference type="ChEBI" id="CHEBI:30616"/>
        <dbReference type="ChEBI" id="CHEBI:47013"/>
        <dbReference type="ChEBI" id="CHEBI:78346"/>
        <dbReference type="ChEBI" id="CHEBI:456216"/>
        <dbReference type="EC" id="2.7.1.15"/>
    </reaction>
</comment>
<dbReference type="RefSeq" id="WP_100390029.1">
    <property type="nucleotide sequence ID" value="NZ_BMZU01000001.1"/>
</dbReference>
<keyword evidence="9" id="KW-0963">Cytoplasm</keyword>
<dbReference type="GO" id="GO:0046872">
    <property type="term" value="F:metal ion binding"/>
    <property type="evidence" value="ECO:0007669"/>
    <property type="project" value="UniProtKB-KW"/>
</dbReference>
<sequence length="300" mass="30204">MSGIVVVGSANIDQVFRVDRIPSPGETVLSRSLNTALGGKGQNQAVAAARAGVATTFVGAVGDDGFGEMVRSGLAADSIDVTHLKTTGKPTGTALIAVDNTGENTIIVEAGANTDVADLTAADSAAISAASALVMQLEIPLATVISAAKIARAVGTKVILNAAPIQALPAELLENLDILIVNEHEAAELAKDNGLSDELDGIGERLLGLVSTVIVTLGSKGAALHRVGSEPVIVPAHRVTAVDATGAGDTFCGAFAAGVVEGMMLDDALRFAGAAASISVENHGAVPSIPHREAIETRLK</sequence>
<evidence type="ECO:0000256" key="7">
    <source>
        <dbReference type="ARBA" id="ARBA00022958"/>
    </source>
</evidence>
<keyword evidence="7 9" id="KW-0630">Potassium</keyword>
<feature type="binding site" evidence="9">
    <location>
        <begin position="11"/>
        <end position="13"/>
    </location>
    <ligand>
        <name>substrate</name>
    </ligand>
</feature>
<dbReference type="GO" id="GO:0005829">
    <property type="term" value="C:cytosol"/>
    <property type="evidence" value="ECO:0007669"/>
    <property type="project" value="TreeGrafter"/>
</dbReference>
<dbReference type="Pfam" id="PF00294">
    <property type="entry name" value="PfkB"/>
    <property type="match status" value="1"/>
</dbReference>
<dbReference type="InterPro" id="IPR011877">
    <property type="entry name" value="Ribokinase"/>
</dbReference>
<feature type="binding site" evidence="9">
    <location>
        <position position="282"/>
    </location>
    <ligand>
        <name>K(+)</name>
        <dbReference type="ChEBI" id="CHEBI:29103"/>
    </ligand>
</feature>
<dbReference type="InterPro" id="IPR002139">
    <property type="entry name" value="Ribo/fructo_kinase"/>
</dbReference>
<organism evidence="11 12">
    <name type="scientific">Salinibacterium amurskyense</name>
    <dbReference type="NCBI Taxonomy" id="205941"/>
    <lineage>
        <taxon>Bacteria</taxon>
        <taxon>Bacillati</taxon>
        <taxon>Actinomycetota</taxon>
        <taxon>Actinomycetes</taxon>
        <taxon>Micrococcales</taxon>
        <taxon>Microbacteriaceae</taxon>
        <taxon>Salinibacterium</taxon>
    </lineage>
</organism>
<keyword evidence="8 9" id="KW-0119">Carbohydrate metabolism</keyword>
<comment type="cofactor">
    <cofactor evidence="9">
        <name>Mg(2+)</name>
        <dbReference type="ChEBI" id="CHEBI:18420"/>
    </cofactor>
    <text evidence="9">Requires a divalent cation, most likely magnesium in vivo, as an electrophilic catalyst to aid phosphoryl group transfer. It is the chelate of the metal and the nucleotide that is the actual substrate.</text>
</comment>
<feature type="domain" description="Carbohydrate kinase PfkB" evidence="10">
    <location>
        <begin position="2"/>
        <end position="291"/>
    </location>
</feature>
<keyword evidence="5 9" id="KW-0067">ATP-binding</keyword>
<comment type="pathway">
    <text evidence="9">Carbohydrate metabolism; D-ribose degradation; D-ribose 5-phosphate from beta-D-ribopyranose: step 2/2.</text>
</comment>
<comment type="subcellular location">
    <subcellularLocation>
        <location evidence="9">Cytoplasm</location>
    </subcellularLocation>
</comment>
<keyword evidence="12" id="KW-1185">Reference proteome</keyword>
<evidence type="ECO:0000256" key="2">
    <source>
        <dbReference type="ARBA" id="ARBA00022723"/>
    </source>
</evidence>
<feature type="binding site" evidence="9">
    <location>
        <position position="284"/>
    </location>
    <ligand>
        <name>K(+)</name>
        <dbReference type="ChEBI" id="CHEBI:29103"/>
    </ligand>
</feature>
<keyword evidence="2 9" id="KW-0479">Metal-binding</keyword>
<evidence type="ECO:0000256" key="1">
    <source>
        <dbReference type="ARBA" id="ARBA00022679"/>
    </source>
</evidence>
<keyword evidence="6 9" id="KW-0460">Magnesium</keyword>
<evidence type="ECO:0000256" key="3">
    <source>
        <dbReference type="ARBA" id="ARBA00022741"/>
    </source>
</evidence>
<feature type="binding site" evidence="9">
    <location>
        <position position="182"/>
    </location>
    <ligand>
        <name>ATP</name>
        <dbReference type="ChEBI" id="CHEBI:30616"/>
    </ligand>
</feature>
<dbReference type="UniPathway" id="UPA00916">
    <property type="reaction ID" value="UER00889"/>
</dbReference>
<evidence type="ECO:0000256" key="6">
    <source>
        <dbReference type="ARBA" id="ARBA00022842"/>
    </source>
</evidence>
<accession>A0A2M9D1Q9</accession>
<feature type="binding site" evidence="9">
    <location>
        <position position="138"/>
    </location>
    <ligand>
        <name>substrate</name>
    </ligand>
</feature>
<dbReference type="EMBL" id="PGFH01000003">
    <property type="protein sequence ID" value="PJJ78126.1"/>
    <property type="molecule type" value="Genomic_DNA"/>
</dbReference>
<keyword evidence="3 9" id="KW-0547">Nucleotide-binding</keyword>
<gene>
    <name evidence="9" type="primary">rbsK</name>
    <name evidence="11" type="ORF">CLV85_2581</name>
</gene>
<dbReference type="Gene3D" id="3.40.1190.20">
    <property type="match status" value="1"/>
</dbReference>
<feature type="binding site" evidence="9">
    <location>
        <position position="245"/>
    </location>
    <ligand>
        <name>K(+)</name>
        <dbReference type="ChEBI" id="CHEBI:29103"/>
    </ligand>
</feature>
<name>A0A2M9D1Q9_9MICO</name>
<proteinExistence type="inferred from homology"/>
<keyword evidence="4 9" id="KW-0418">Kinase</keyword>
<feature type="binding site" evidence="9">
    <location>
        <position position="288"/>
    </location>
    <ligand>
        <name>K(+)</name>
        <dbReference type="ChEBI" id="CHEBI:29103"/>
    </ligand>
</feature>
<dbReference type="GO" id="GO:0019303">
    <property type="term" value="P:D-ribose catabolic process"/>
    <property type="evidence" value="ECO:0007669"/>
    <property type="project" value="UniProtKB-UniRule"/>
</dbReference>
<feature type="active site" description="Proton acceptor" evidence="9">
    <location>
        <position position="249"/>
    </location>
</feature>
<dbReference type="InterPro" id="IPR029056">
    <property type="entry name" value="Ribokinase-like"/>
</dbReference>
<comment type="similarity">
    <text evidence="9">Belongs to the carbohydrate kinase PfkB family. Ribokinase subfamily.</text>
</comment>
<dbReference type="PANTHER" id="PTHR10584:SF166">
    <property type="entry name" value="RIBOKINASE"/>
    <property type="match status" value="1"/>
</dbReference>
<dbReference type="GO" id="GO:0005524">
    <property type="term" value="F:ATP binding"/>
    <property type="evidence" value="ECO:0007669"/>
    <property type="project" value="UniProtKB-UniRule"/>
</dbReference>
<dbReference type="HAMAP" id="MF_01987">
    <property type="entry name" value="Ribokinase"/>
    <property type="match status" value="1"/>
</dbReference>
<comment type="subunit">
    <text evidence="9">Homodimer.</text>
</comment>
<dbReference type="Proteomes" id="UP000231742">
    <property type="component" value="Unassembled WGS sequence"/>
</dbReference>
<dbReference type="EC" id="2.7.1.15" evidence="9"/>
<evidence type="ECO:0000256" key="9">
    <source>
        <dbReference type="HAMAP-Rule" id="MF_01987"/>
    </source>
</evidence>
<comment type="function">
    <text evidence="9">Catalyzes the phosphorylation of ribose at O-5 in a reaction requiring ATP and magnesium. The resulting D-ribose-5-phosphate can then be used either for sythesis of nucleotides, histidine, and tryptophan, or as a component of the pentose phosphate pathway.</text>
</comment>
<evidence type="ECO:0000313" key="11">
    <source>
        <dbReference type="EMBL" id="PJJ78126.1"/>
    </source>
</evidence>
<evidence type="ECO:0000313" key="12">
    <source>
        <dbReference type="Proteomes" id="UP000231742"/>
    </source>
</evidence>
<protein>
    <recommendedName>
        <fullName evidence="9">Ribokinase</fullName>
        <shortName evidence="9">RK</shortName>
        <ecNumber evidence="9">2.7.1.15</ecNumber>
    </recommendedName>
</protein>
<feature type="binding site" evidence="9">
    <location>
        <position position="279"/>
    </location>
    <ligand>
        <name>K(+)</name>
        <dbReference type="ChEBI" id="CHEBI:29103"/>
    </ligand>
</feature>
<dbReference type="PANTHER" id="PTHR10584">
    <property type="entry name" value="SUGAR KINASE"/>
    <property type="match status" value="1"/>
</dbReference>
<keyword evidence="1 9" id="KW-0808">Transferase</keyword>
<dbReference type="CDD" id="cd01174">
    <property type="entry name" value="ribokinase"/>
    <property type="match status" value="1"/>
</dbReference>
<dbReference type="OrthoDB" id="9775849at2"/>
<reference evidence="11 12" key="1">
    <citation type="submission" date="2017-11" db="EMBL/GenBank/DDBJ databases">
        <title>Genomic Encyclopedia of Archaeal and Bacterial Type Strains, Phase II (KMG-II): From Individual Species to Whole Genera.</title>
        <authorList>
            <person name="Goeker M."/>
        </authorList>
    </citation>
    <scope>NUCLEOTIDE SEQUENCE [LARGE SCALE GENOMIC DNA]</scope>
    <source>
        <strain evidence="11 12">DSM 16400</strain>
    </source>
</reference>
<feature type="binding site" evidence="9">
    <location>
        <begin position="216"/>
        <end position="221"/>
    </location>
    <ligand>
        <name>ATP</name>
        <dbReference type="ChEBI" id="CHEBI:30616"/>
    </ligand>
</feature>
<dbReference type="SUPFAM" id="SSF53613">
    <property type="entry name" value="Ribokinase-like"/>
    <property type="match status" value="1"/>
</dbReference>
<feature type="binding site" evidence="9">
    <location>
        <begin position="248"/>
        <end position="249"/>
    </location>
    <ligand>
        <name>ATP</name>
        <dbReference type="ChEBI" id="CHEBI:30616"/>
    </ligand>
</feature>
<feature type="binding site" evidence="9">
    <location>
        <position position="243"/>
    </location>
    <ligand>
        <name>K(+)</name>
        <dbReference type="ChEBI" id="CHEBI:29103"/>
    </ligand>
</feature>
<comment type="caution">
    <text evidence="11">The sequence shown here is derived from an EMBL/GenBank/DDBJ whole genome shotgun (WGS) entry which is preliminary data.</text>
</comment>
<evidence type="ECO:0000259" key="10">
    <source>
        <dbReference type="Pfam" id="PF00294"/>
    </source>
</evidence>